<evidence type="ECO:0000313" key="2">
    <source>
        <dbReference type="Proteomes" id="UP000054549"/>
    </source>
</evidence>
<evidence type="ECO:0000313" key="1">
    <source>
        <dbReference type="EMBL" id="KIL66913.1"/>
    </source>
</evidence>
<dbReference type="Proteomes" id="UP000054549">
    <property type="component" value="Unassembled WGS sequence"/>
</dbReference>
<dbReference type="InterPro" id="IPR032675">
    <property type="entry name" value="LRR_dom_sf"/>
</dbReference>
<dbReference type="InParanoid" id="A0A0C2XDI4"/>
<evidence type="ECO:0008006" key="3">
    <source>
        <dbReference type="Google" id="ProtNLM"/>
    </source>
</evidence>
<dbReference type="HOGENOM" id="CLU_521717_0_0_1"/>
<name>A0A0C2XDI4_AMAMK</name>
<proteinExistence type="predicted"/>
<dbReference type="OrthoDB" id="2985369at2759"/>
<protein>
    <recommendedName>
        <fullName evidence="3">F-box domain-containing protein</fullName>
    </recommendedName>
</protein>
<dbReference type="Gene3D" id="3.80.10.10">
    <property type="entry name" value="Ribonuclease Inhibitor"/>
    <property type="match status" value="1"/>
</dbReference>
<dbReference type="SUPFAM" id="SSF52047">
    <property type="entry name" value="RNI-like"/>
    <property type="match status" value="1"/>
</dbReference>
<reference evidence="1 2" key="1">
    <citation type="submission" date="2014-04" db="EMBL/GenBank/DDBJ databases">
        <title>Evolutionary Origins and Diversification of the Mycorrhizal Mutualists.</title>
        <authorList>
            <consortium name="DOE Joint Genome Institute"/>
            <consortium name="Mycorrhizal Genomics Consortium"/>
            <person name="Kohler A."/>
            <person name="Kuo A."/>
            <person name="Nagy L.G."/>
            <person name="Floudas D."/>
            <person name="Copeland A."/>
            <person name="Barry K.W."/>
            <person name="Cichocki N."/>
            <person name="Veneault-Fourrey C."/>
            <person name="LaButti K."/>
            <person name="Lindquist E.A."/>
            <person name="Lipzen A."/>
            <person name="Lundell T."/>
            <person name="Morin E."/>
            <person name="Murat C."/>
            <person name="Riley R."/>
            <person name="Ohm R."/>
            <person name="Sun H."/>
            <person name="Tunlid A."/>
            <person name="Henrissat B."/>
            <person name="Grigoriev I.V."/>
            <person name="Hibbett D.S."/>
            <person name="Martin F."/>
        </authorList>
    </citation>
    <scope>NUCLEOTIDE SEQUENCE [LARGE SCALE GENOMIC DNA]</scope>
    <source>
        <strain evidence="1 2">Koide BX008</strain>
    </source>
</reference>
<keyword evidence="2" id="KW-1185">Reference proteome</keyword>
<dbReference type="EMBL" id="KN818234">
    <property type="protein sequence ID" value="KIL66913.1"/>
    <property type="molecule type" value="Genomic_DNA"/>
</dbReference>
<accession>A0A0C2XDI4</accession>
<dbReference type="AlphaFoldDB" id="A0A0C2XDI4"/>
<sequence>MQAMFKSLQTYLPGSLDQFLFGRFRSSNRSSLSPLPSRPTARRPRQLIVRINTIPTDILLEIFLFVVVSSSLSDHESCLECRRRRRRHSGSQMLFTHPPSMILSHVCNQWREIMLQCPLLWSFISTQDFCCEEWMKILLSRLWRVSPHSRPLSHPRQENDNDNDNDTPLLTIRFRICSRQSQNQIGRQLILLRFLIRRSSSRIRDLSAYIADDVAREKVFDRAWGRQGLLTEWWWAGKEHTKWTKNLEELNISNGVPCDGVDGIESNYEEWAVDIKNGEEKEEQYMSYLTFRHTPSRLFMARVFPAPVSIFEDYYNDNDDDKTKKPESELQSRLSHLRKLTLTNCYLPERQLLHFKNVEELTVVCAKISGRSGTAWYWKKVVHSLPRLRRLSIDGTLNWCAEEFDLGVPPFENLEELNVNRCSPLSAAAMLRFFTNSSSILDYQRQQKKWLRKLQITCLDVKYDEGFRELCEAVRAWFKSWNSWTYGGGGGGGYLYLSIGPSGMVVHNRRVNITESGEADPP</sequence>
<gene>
    <name evidence="1" type="ORF">M378DRAFT_177687</name>
</gene>
<organism evidence="1 2">
    <name type="scientific">Amanita muscaria (strain Koide BX008)</name>
    <dbReference type="NCBI Taxonomy" id="946122"/>
    <lineage>
        <taxon>Eukaryota</taxon>
        <taxon>Fungi</taxon>
        <taxon>Dikarya</taxon>
        <taxon>Basidiomycota</taxon>
        <taxon>Agaricomycotina</taxon>
        <taxon>Agaricomycetes</taxon>
        <taxon>Agaricomycetidae</taxon>
        <taxon>Agaricales</taxon>
        <taxon>Pluteineae</taxon>
        <taxon>Amanitaceae</taxon>
        <taxon>Amanita</taxon>
    </lineage>
</organism>